<feature type="compositionally biased region" description="Polar residues" evidence="1">
    <location>
        <begin position="58"/>
        <end position="70"/>
    </location>
</feature>
<comment type="caution">
    <text evidence="2">The sequence shown here is derived from an EMBL/GenBank/DDBJ whole genome shotgun (WGS) entry which is preliminary data.</text>
</comment>
<feature type="compositionally biased region" description="Polar residues" evidence="1">
    <location>
        <begin position="41"/>
        <end position="50"/>
    </location>
</feature>
<organism evidence="2 3">
    <name type="scientific">Nitzschia inconspicua</name>
    <dbReference type="NCBI Taxonomy" id="303405"/>
    <lineage>
        <taxon>Eukaryota</taxon>
        <taxon>Sar</taxon>
        <taxon>Stramenopiles</taxon>
        <taxon>Ochrophyta</taxon>
        <taxon>Bacillariophyta</taxon>
        <taxon>Bacillariophyceae</taxon>
        <taxon>Bacillariophycidae</taxon>
        <taxon>Bacillariales</taxon>
        <taxon>Bacillariaceae</taxon>
        <taxon>Nitzschia</taxon>
    </lineage>
</organism>
<dbReference type="Proteomes" id="UP000693970">
    <property type="component" value="Unassembled WGS sequence"/>
</dbReference>
<feature type="region of interest" description="Disordered" evidence="1">
    <location>
        <begin position="98"/>
        <end position="148"/>
    </location>
</feature>
<evidence type="ECO:0000256" key="1">
    <source>
        <dbReference type="SAM" id="MobiDB-lite"/>
    </source>
</evidence>
<proteinExistence type="predicted"/>
<keyword evidence="3" id="KW-1185">Reference proteome</keyword>
<evidence type="ECO:0000313" key="2">
    <source>
        <dbReference type="EMBL" id="KAG7374790.1"/>
    </source>
</evidence>
<feature type="compositionally biased region" description="Low complexity" evidence="1">
    <location>
        <begin position="11"/>
        <end position="28"/>
    </location>
</feature>
<protein>
    <submittedName>
        <fullName evidence="2">Uncharacterized protein</fullName>
    </submittedName>
</protein>
<name>A0A9K3M7M4_9STRA</name>
<feature type="compositionally biased region" description="Basic and acidic residues" evidence="1">
    <location>
        <begin position="29"/>
        <end position="40"/>
    </location>
</feature>
<feature type="region of interest" description="Disordered" evidence="1">
    <location>
        <begin position="196"/>
        <end position="250"/>
    </location>
</feature>
<gene>
    <name evidence="2" type="ORF">IV203_013885</name>
</gene>
<feature type="compositionally biased region" description="Basic and acidic residues" evidence="1">
    <location>
        <begin position="196"/>
        <end position="222"/>
    </location>
</feature>
<reference evidence="2" key="1">
    <citation type="journal article" date="2021" name="Sci. Rep.">
        <title>Diploid genomic architecture of Nitzschia inconspicua, an elite biomass production diatom.</title>
        <authorList>
            <person name="Oliver A."/>
            <person name="Podell S."/>
            <person name="Pinowska A."/>
            <person name="Traller J.C."/>
            <person name="Smith S.R."/>
            <person name="McClure R."/>
            <person name="Beliaev A."/>
            <person name="Bohutskyi P."/>
            <person name="Hill E.A."/>
            <person name="Rabines A."/>
            <person name="Zheng H."/>
            <person name="Allen L.Z."/>
            <person name="Kuo A."/>
            <person name="Grigoriev I.V."/>
            <person name="Allen A.E."/>
            <person name="Hazlebeck D."/>
            <person name="Allen E.E."/>
        </authorList>
    </citation>
    <scope>NUCLEOTIDE SEQUENCE</scope>
    <source>
        <strain evidence="2">Hildebrandi</strain>
    </source>
</reference>
<feature type="region of interest" description="Disordered" evidence="1">
    <location>
        <begin position="1"/>
        <end position="70"/>
    </location>
</feature>
<sequence>MGNDASKKNKSSSSSEQTITDTITTNDILNDKFSDFEDISHPSSPETNNSLEKKQQKTDNAVTVGNNSDEMSYSGILVEKTGSMMIMSDHTTNVTVSSTNTSAFSAPPTTGTPKSGDNSDNINTTSSTVKPNPNRRRIIKATPPPSAAATTVLAANKVVKDADDDDDSIVHHGGKQHLPAVLSSKASSELLQESIEQSKSKRLEKLSRDQKSKREKLLDAKRRGLKTGSDNGNSNEEESSKKKKPQPNPFSRFLRVFSVEPEYPHHKRAYEESEIDREVVDTVDTNKTVTATATTTTPTTTIATSGRHSPSVVIAAHNDSKRQKLSDESHDTKNTFSQKGKVFLSSLVEKMPEWVPLATASAAMAAVAVMVALKLNAITSGANTKS</sequence>
<dbReference type="AlphaFoldDB" id="A0A9K3M7M4"/>
<dbReference type="EMBL" id="JAGRRH010000001">
    <property type="protein sequence ID" value="KAG7374790.1"/>
    <property type="molecule type" value="Genomic_DNA"/>
</dbReference>
<evidence type="ECO:0000313" key="3">
    <source>
        <dbReference type="Proteomes" id="UP000693970"/>
    </source>
</evidence>
<accession>A0A9K3M7M4</accession>
<dbReference type="OrthoDB" id="56640at2759"/>
<reference evidence="2" key="2">
    <citation type="submission" date="2021-04" db="EMBL/GenBank/DDBJ databases">
        <authorList>
            <person name="Podell S."/>
        </authorList>
    </citation>
    <scope>NUCLEOTIDE SEQUENCE</scope>
    <source>
        <strain evidence="2">Hildebrandi</strain>
    </source>
</reference>
<feature type="compositionally biased region" description="Polar residues" evidence="1">
    <location>
        <begin position="103"/>
        <end position="131"/>
    </location>
</feature>